<evidence type="ECO:0000256" key="2">
    <source>
        <dbReference type="SAM" id="Phobius"/>
    </source>
</evidence>
<dbReference type="SUPFAM" id="SSF52833">
    <property type="entry name" value="Thioredoxin-like"/>
    <property type="match status" value="1"/>
</dbReference>
<reference evidence="3 4" key="1">
    <citation type="submission" date="2022-11" db="EMBL/GenBank/DDBJ databases">
        <title>Desulfobotulus tamanensis H1 sp. nov. - anaerobic, alkaliphilic, sulphate reducing bacterium isolated from terrestrial mud volcano.</title>
        <authorList>
            <person name="Frolova A."/>
            <person name="Merkel A.Y."/>
            <person name="Slobodkin A.I."/>
        </authorList>
    </citation>
    <scope>NUCLEOTIDE SEQUENCE [LARGE SCALE GENOMIC DNA]</scope>
    <source>
        <strain evidence="3 4">H1</strain>
    </source>
</reference>
<sequence length="304" mass="34109">MKAASSLFSVLCAGLGLTFCLLSLWEVSDIFCLNSGCDVYKGYSLFGVPMYALGAMAFLVLGVLSLSPSSQVLLRMVTGVFLCANMFFLLWQIFFWPCTSCLVVAAILGVFAFHVFRRSFWVWRFLWLAWLFFFFAASLGAVRDGFSPWPILEDGNGDVKVFFSPSCPACKELVDGWIQSDKGGNVAFYPIAKNGWDIDRIAWLQKNLDDGMDRENAFVLFWDEPFPEKTRWLPPFFLMMKLWKNNLVMARIGESRVPFVLSRGIVGTEGPSGLSPDDGCDIFSPSAGTCSDMSPDESSFRRTW</sequence>
<feature type="region of interest" description="Disordered" evidence="1">
    <location>
        <begin position="285"/>
        <end position="304"/>
    </location>
</feature>
<evidence type="ECO:0000313" key="4">
    <source>
        <dbReference type="Proteomes" id="UP001209681"/>
    </source>
</evidence>
<protein>
    <recommendedName>
        <fullName evidence="5">Vitamin K epoxide reductase domain-containing protein</fullName>
    </recommendedName>
</protein>
<dbReference type="Proteomes" id="UP001209681">
    <property type="component" value="Unassembled WGS sequence"/>
</dbReference>
<organism evidence="3 4">
    <name type="scientific">Desulfobotulus pelophilus</name>
    <dbReference type="NCBI Taxonomy" id="2823377"/>
    <lineage>
        <taxon>Bacteria</taxon>
        <taxon>Pseudomonadati</taxon>
        <taxon>Thermodesulfobacteriota</taxon>
        <taxon>Desulfobacteria</taxon>
        <taxon>Desulfobacterales</taxon>
        <taxon>Desulfobacteraceae</taxon>
        <taxon>Desulfobotulus</taxon>
    </lineage>
</organism>
<proteinExistence type="predicted"/>
<evidence type="ECO:0008006" key="5">
    <source>
        <dbReference type="Google" id="ProtNLM"/>
    </source>
</evidence>
<keyword evidence="2" id="KW-0812">Transmembrane</keyword>
<evidence type="ECO:0000256" key="1">
    <source>
        <dbReference type="SAM" id="MobiDB-lite"/>
    </source>
</evidence>
<feature type="transmembrane region" description="Helical" evidence="2">
    <location>
        <begin position="7"/>
        <end position="25"/>
    </location>
</feature>
<name>A0ABT3ND18_9BACT</name>
<accession>A0ABT3ND18</accession>
<dbReference type="InterPro" id="IPR036249">
    <property type="entry name" value="Thioredoxin-like_sf"/>
</dbReference>
<dbReference type="EMBL" id="JAPFPW010000034">
    <property type="protein sequence ID" value="MCW7755360.1"/>
    <property type="molecule type" value="Genomic_DNA"/>
</dbReference>
<feature type="transmembrane region" description="Helical" evidence="2">
    <location>
        <begin position="125"/>
        <end position="142"/>
    </location>
</feature>
<keyword evidence="2" id="KW-1133">Transmembrane helix</keyword>
<feature type="transmembrane region" description="Helical" evidence="2">
    <location>
        <begin position="72"/>
        <end position="88"/>
    </location>
</feature>
<comment type="caution">
    <text evidence="3">The sequence shown here is derived from an EMBL/GenBank/DDBJ whole genome shotgun (WGS) entry which is preliminary data.</text>
</comment>
<dbReference type="RefSeq" id="WP_265426306.1">
    <property type="nucleotide sequence ID" value="NZ_JAPFPW010000034.1"/>
</dbReference>
<keyword evidence="2" id="KW-0472">Membrane</keyword>
<feature type="transmembrane region" description="Helical" evidence="2">
    <location>
        <begin position="45"/>
        <end position="65"/>
    </location>
</feature>
<evidence type="ECO:0000313" key="3">
    <source>
        <dbReference type="EMBL" id="MCW7755360.1"/>
    </source>
</evidence>
<gene>
    <name evidence="3" type="ORF">OOT00_15355</name>
</gene>
<keyword evidence="4" id="KW-1185">Reference proteome</keyword>
<feature type="transmembrane region" description="Helical" evidence="2">
    <location>
        <begin position="94"/>
        <end position="113"/>
    </location>
</feature>